<gene>
    <name evidence="7" type="primary">GPR148</name>
</gene>
<feature type="transmembrane region" description="Helical" evidence="5">
    <location>
        <begin position="307"/>
        <end position="329"/>
    </location>
</feature>
<dbReference type="GeneTree" id="ENSGT00990000204054"/>
<dbReference type="PROSITE" id="PS50262">
    <property type="entry name" value="G_PROTEIN_RECEP_F1_2"/>
    <property type="match status" value="1"/>
</dbReference>
<dbReference type="Proteomes" id="UP000007648">
    <property type="component" value="Unassembled WGS sequence"/>
</dbReference>
<feature type="transmembrane region" description="Helical" evidence="5">
    <location>
        <begin position="95"/>
        <end position="116"/>
    </location>
</feature>
<dbReference type="PANTHER" id="PTHR26451:SF928">
    <property type="entry name" value="G-PROTEIN COUPLED RECEPTOR 148-RELATED"/>
    <property type="match status" value="1"/>
</dbReference>
<dbReference type="HOGENOM" id="CLU_067256_0_0_1"/>
<dbReference type="eggNOG" id="KOG3656">
    <property type="taxonomic scope" value="Eukaryota"/>
</dbReference>
<feature type="domain" description="G-protein coupled receptors family 1 profile" evidence="6">
    <location>
        <begin position="75"/>
        <end position="329"/>
    </location>
</feature>
<organism evidence="7 8">
    <name type="scientific">Sarcophilus harrisii</name>
    <name type="common">Tasmanian devil</name>
    <name type="synonym">Sarcophilus laniarius</name>
    <dbReference type="NCBI Taxonomy" id="9305"/>
    <lineage>
        <taxon>Eukaryota</taxon>
        <taxon>Metazoa</taxon>
        <taxon>Chordata</taxon>
        <taxon>Craniata</taxon>
        <taxon>Vertebrata</taxon>
        <taxon>Euteleostomi</taxon>
        <taxon>Mammalia</taxon>
        <taxon>Metatheria</taxon>
        <taxon>Dasyuromorphia</taxon>
        <taxon>Dasyuridae</taxon>
        <taxon>Sarcophilus</taxon>
    </lineage>
</organism>
<evidence type="ECO:0000256" key="5">
    <source>
        <dbReference type="SAM" id="Phobius"/>
    </source>
</evidence>
<accession>G3VVB0</accession>
<dbReference type="CTD" id="344561"/>
<dbReference type="Gene3D" id="1.20.1070.10">
    <property type="entry name" value="Rhodopsin 7-helix transmembrane proteins"/>
    <property type="match status" value="1"/>
</dbReference>
<dbReference type="CDD" id="cd00637">
    <property type="entry name" value="7tm_classA_rhodopsin-like"/>
    <property type="match status" value="1"/>
</dbReference>
<dbReference type="PANTHER" id="PTHR26451">
    <property type="entry name" value="G_PROTEIN_RECEP_F1_2 DOMAIN-CONTAINING PROTEIN"/>
    <property type="match status" value="1"/>
</dbReference>
<feature type="transmembrane region" description="Helical" evidence="5">
    <location>
        <begin position="225"/>
        <end position="249"/>
    </location>
</feature>
<dbReference type="SUPFAM" id="SSF81321">
    <property type="entry name" value="Family A G protein-coupled receptor-like"/>
    <property type="match status" value="1"/>
</dbReference>
<keyword evidence="2 5" id="KW-0812">Transmembrane</keyword>
<evidence type="ECO:0000256" key="4">
    <source>
        <dbReference type="ARBA" id="ARBA00023136"/>
    </source>
</evidence>
<evidence type="ECO:0000259" key="6">
    <source>
        <dbReference type="PROSITE" id="PS50262"/>
    </source>
</evidence>
<keyword evidence="8" id="KW-1185">Reference proteome</keyword>
<dbReference type="InParanoid" id="G3VVB0"/>
<dbReference type="InterPro" id="IPR017452">
    <property type="entry name" value="GPCR_Rhodpsn_7TM"/>
</dbReference>
<dbReference type="FunCoup" id="G3VVB0">
    <property type="interactions" value="594"/>
</dbReference>
<dbReference type="Ensembl" id="ENSSHAT00000007177.2">
    <property type="protein sequence ID" value="ENSSHAP00000007115.1"/>
    <property type="gene ID" value="ENSSHAG00000006183.2"/>
</dbReference>
<keyword evidence="3 5" id="KW-1133">Transmembrane helix</keyword>
<evidence type="ECO:0000256" key="3">
    <source>
        <dbReference type="ARBA" id="ARBA00022989"/>
    </source>
</evidence>
<dbReference type="InterPro" id="IPR052921">
    <property type="entry name" value="GPCR1_Superfamily_Member"/>
</dbReference>
<evidence type="ECO:0000313" key="8">
    <source>
        <dbReference type="Proteomes" id="UP000007648"/>
    </source>
</evidence>
<dbReference type="GO" id="GO:0004930">
    <property type="term" value="F:G protein-coupled receptor activity"/>
    <property type="evidence" value="ECO:0007669"/>
    <property type="project" value="InterPro"/>
</dbReference>
<dbReference type="GO" id="GO:0005549">
    <property type="term" value="F:odorant binding"/>
    <property type="evidence" value="ECO:0007669"/>
    <property type="project" value="TreeGrafter"/>
</dbReference>
<dbReference type="OMA" id="CYIRLYM"/>
<keyword evidence="4 5" id="KW-0472">Membrane</keyword>
<dbReference type="GO" id="GO:0004984">
    <property type="term" value="F:olfactory receptor activity"/>
    <property type="evidence" value="ECO:0007669"/>
    <property type="project" value="TreeGrafter"/>
</dbReference>
<name>G3VVB0_SARHA</name>
<evidence type="ECO:0000256" key="2">
    <source>
        <dbReference type="ARBA" id="ARBA00022692"/>
    </source>
</evidence>
<dbReference type="KEGG" id="shr:100933471"/>
<reference evidence="7 8" key="1">
    <citation type="journal article" date="2011" name="Proc. Natl. Acad. Sci. U.S.A.">
        <title>Genetic diversity and population structure of the endangered marsupial Sarcophilus harrisii (Tasmanian devil).</title>
        <authorList>
            <person name="Miller W."/>
            <person name="Hayes V.M."/>
            <person name="Ratan A."/>
            <person name="Petersen D.C."/>
            <person name="Wittekindt N.E."/>
            <person name="Miller J."/>
            <person name="Walenz B."/>
            <person name="Knight J."/>
            <person name="Qi J."/>
            <person name="Zhao F."/>
            <person name="Wang Q."/>
            <person name="Bedoya-Reina O.C."/>
            <person name="Katiyar N."/>
            <person name="Tomsho L.P."/>
            <person name="Kasson L.M."/>
            <person name="Hardie R.A."/>
            <person name="Woodbridge P."/>
            <person name="Tindall E.A."/>
            <person name="Bertelsen M.F."/>
            <person name="Dixon D."/>
            <person name="Pyecroft S."/>
            <person name="Helgen K.M."/>
            <person name="Lesk A.M."/>
            <person name="Pringle T.H."/>
            <person name="Patterson N."/>
            <person name="Zhang Y."/>
            <person name="Kreiss A."/>
            <person name="Woods G.M."/>
            <person name="Jones M.E."/>
            <person name="Schuster S.C."/>
        </authorList>
    </citation>
    <scope>NUCLEOTIDE SEQUENCE [LARGE SCALE GENOMIC DNA]</scope>
</reference>
<dbReference type="GO" id="GO:0016020">
    <property type="term" value="C:membrane"/>
    <property type="evidence" value="ECO:0007669"/>
    <property type="project" value="UniProtKB-SubCell"/>
</dbReference>
<dbReference type="GeneID" id="100933471"/>
<feature type="transmembrane region" description="Helical" evidence="5">
    <location>
        <begin position="177"/>
        <end position="195"/>
    </location>
</feature>
<dbReference type="OrthoDB" id="8856247at2759"/>
<feature type="transmembrane region" description="Helical" evidence="5">
    <location>
        <begin position="136"/>
        <end position="157"/>
    </location>
</feature>
<sequence length="358" mass="40651">MYGSYLRNMAEETLLSRLGGKATPLQVEIVNLVPAFYQFPGNNSLELEKVFWRLLPSLRWFLLPLTLLTTVTLALSPLLLVTILRKKKFRSEPRYLLFANVLFSDLTYILFHGLVSTSNLTGWSLGRVFCGILTDVIFISYTSTILSFTVMVADTYLAVMLPLRYLSLMSAATARKAVAGIWVVACFFPTFLVWFSKQRDSRLTNDHSLCILQLTLNSHADANHLITVAHVFIFGALFVCAALISYCYIKIYRAARTSGLCINRYSRAKGTLLIHTMLIVLYISPVVLFAMDLMLSKKHRIGNNVRLWLMAINSEILMLLPRALLPYLYGLRYRQLLQTLRGLVSRRRTSDIQTISLG</sequence>
<evidence type="ECO:0000256" key="1">
    <source>
        <dbReference type="ARBA" id="ARBA00004370"/>
    </source>
</evidence>
<comment type="subcellular location">
    <subcellularLocation>
        <location evidence="1">Membrane</location>
    </subcellularLocation>
</comment>
<reference evidence="7" key="3">
    <citation type="submission" date="2025-09" db="UniProtKB">
        <authorList>
            <consortium name="Ensembl"/>
        </authorList>
    </citation>
    <scope>IDENTIFICATION</scope>
</reference>
<proteinExistence type="predicted"/>
<dbReference type="Pfam" id="PF00001">
    <property type="entry name" value="7tm_1"/>
    <property type="match status" value="1"/>
</dbReference>
<feature type="transmembrane region" description="Helical" evidence="5">
    <location>
        <begin position="270"/>
        <end position="295"/>
    </location>
</feature>
<dbReference type="AlphaFoldDB" id="G3VVB0"/>
<protein>
    <recommendedName>
        <fullName evidence="6">G-protein coupled receptors family 1 profile domain-containing protein</fullName>
    </recommendedName>
</protein>
<reference evidence="7" key="2">
    <citation type="submission" date="2025-08" db="UniProtKB">
        <authorList>
            <consortium name="Ensembl"/>
        </authorList>
    </citation>
    <scope>IDENTIFICATION</scope>
</reference>
<evidence type="ECO:0000313" key="7">
    <source>
        <dbReference type="Ensembl" id="ENSSHAP00000007115.1"/>
    </source>
</evidence>
<dbReference type="InterPro" id="IPR000276">
    <property type="entry name" value="GPCR_Rhodpsn"/>
</dbReference>
<feature type="transmembrane region" description="Helical" evidence="5">
    <location>
        <begin position="60"/>
        <end position="83"/>
    </location>
</feature>